<reference evidence="2 3" key="1">
    <citation type="submission" date="2016-10" db="EMBL/GenBank/DDBJ databases">
        <authorList>
            <person name="de Groot N.N."/>
        </authorList>
    </citation>
    <scope>NUCLEOTIDE SEQUENCE [LARGE SCALE GENOMIC DNA]</scope>
    <source>
        <strain evidence="2 3">DSM 23142</strain>
    </source>
</reference>
<sequence length="208" mass="21306">MFFVRWVPTFLAYPLGALIASSVMGSDRSAAAALGAGAIVGAVVGLAQWLALGRIVDWRWPLVTTAALALGSAAATLIVGARLTPMAAIIGGAILGLVGGASQGVLVARAVSARRAHAVFRIAAVWAASLSISWAGAWLITATMPVEFARAGVIFGTAGALAATCVTGVVLRVLLRDRMIRPSPDESARSRMTDAAALVISATDDRRD</sequence>
<keyword evidence="1" id="KW-1133">Transmembrane helix</keyword>
<feature type="transmembrane region" description="Helical" evidence="1">
    <location>
        <begin position="86"/>
        <end position="106"/>
    </location>
</feature>
<protein>
    <submittedName>
        <fullName evidence="2">Uncharacterized protein</fullName>
    </submittedName>
</protein>
<feature type="transmembrane region" description="Helical" evidence="1">
    <location>
        <begin position="152"/>
        <end position="175"/>
    </location>
</feature>
<dbReference type="STRING" id="370764.SAMN04489810_2097"/>
<dbReference type="Proteomes" id="UP000199009">
    <property type="component" value="Chromosome I"/>
</dbReference>
<dbReference type="EMBL" id="LT629692">
    <property type="protein sequence ID" value="SDH09721.1"/>
    <property type="molecule type" value="Genomic_DNA"/>
</dbReference>
<evidence type="ECO:0000256" key="1">
    <source>
        <dbReference type="SAM" id="Phobius"/>
    </source>
</evidence>
<dbReference type="RefSeq" id="WP_091489500.1">
    <property type="nucleotide sequence ID" value="NZ_LT629692.1"/>
</dbReference>
<evidence type="ECO:0000313" key="2">
    <source>
        <dbReference type="EMBL" id="SDH09721.1"/>
    </source>
</evidence>
<dbReference type="OrthoDB" id="5191833at2"/>
<name>A0A1G7ZLT2_9MICO</name>
<dbReference type="AlphaFoldDB" id="A0A1G7ZLT2"/>
<organism evidence="2 3">
    <name type="scientific">Microbacterium pygmaeum</name>
    <dbReference type="NCBI Taxonomy" id="370764"/>
    <lineage>
        <taxon>Bacteria</taxon>
        <taxon>Bacillati</taxon>
        <taxon>Actinomycetota</taxon>
        <taxon>Actinomycetes</taxon>
        <taxon>Micrococcales</taxon>
        <taxon>Microbacteriaceae</taxon>
        <taxon>Microbacterium</taxon>
    </lineage>
</organism>
<gene>
    <name evidence="2" type="ORF">SAMN04489810_2097</name>
</gene>
<keyword evidence="1" id="KW-0812">Transmembrane</keyword>
<dbReference type="SUPFAM" id="SSF103473">
    <property type="entry name" value="MFS general substrate transporter"/>
    <property type="match status" value="1"/>
</dbReference>
<evidence type="ECO:0000313" key="3">
    <source>
        <dbReference type="Proteomes" id="UP000199009"/>
    </source>
</evidence>
<feature type="transmembrane region" description="Helical" evidence="1">
    <location>
        <begin position="35"/>
        <end position="53"/>
    </location>
</feature>
<proteinExistence type="predicted"/>
<keyword evidence="1" id="KW-0472">Membrane</keyword>
<keyword evidence="3" id="KW-1185">Reference proteome</keyword>
<accession>A0A1G7ZLT2</accession>
<feature type="transmembrane region" description="Helical" evidence="1">
    <location>
        <begin position="118"/>
        <end position="140"/>
    </location>
</feature>
<feature type="transmembrane region" description="Helical" evidence="1">
    <location>
        <begin position="60"/>
        <end position="80"/>
    </location>
</feature>
<dbReference type="InterPro" id="IPR036259">
    <property type="entry name" value="MFS_trans_sf"/>
</dbReference>